<dbReference type="NCBIfam" id="TIGR00060">
    <property type="entry name" value="L18_bact"/>
    <property type="match status" value="1"/>
</dbReference>
<dbReference type="CDD" id="cd00432">
    <property type="entry name" value="Ribosomal_L18_L5e"/>
    <property type="match status" value="1"/>
</dbReference>
<accession>A0A2M7B8Y0</accession>
<dbReference type="PANTHER" id="PTHR12899:SF3">
    <property type="entry name" value="LARGE RIBOSOMAL SUBUNIT PROTEIN UL18M"/>
    <property type="match status" value="1"/>
</dbReference>
<gene>
    <name evidence="7" type="primary">rplR</name>
    <name evidence="8" type="ORF">COS58_01590</name>
</gene>
<dbReference type="Gene3D" id="3.30.420.100">
    <property type="match status" value="1"/>
</dbReference>
<evidence type="ECO:0000256" key="7">
    <source>
        <dbReference type="HAMAP-Rule" id="MF_01337"/>
    </source>
</evidence>
<keyword evidence="3 7" id="KW-0694">RNA-binding</keyword>
<comment type="caution">
    <text evidence="8">The sequence shown here is derived from an EMBL/GenBank/DDBJ whole genome shotgun (WGS) entry which is preliminary data.</text>
</comment>
<keyword evidence="2 7" id="KW-0699">rRNA-binding</keyword>
<comment type="similarity">
    <text evidence="1 7">Belongs to the universal ribosomal protein uL18 family.</text>
</comment>
<dbReference type="EMBL" id="PEVG01000018">
    <property type="protein sequence ID" value="PIU99562.1"/>
    <property type="molecule type" value="Genomic_DNA"/>
</dbReference>
<comment type="function">
    <text evidence="7">This is one of the proteins that bind and probably mediate the attachment of the 5S RNA into the large ribosomal subunit, where it forms part of the central protuberance.</text>
</comment>
<dbReference type="SUPFAM" id="SSF53137">
    <property type="entry name" value="Translational machinery components"/>
    <property type="match status" value="1"/>
</dbReference>
<sequence>MRDINKIKKQKRIMRHRRVRAGIKGTADKPRLNIFRSNKHIFLQLINDEKGRTIVSASDLSVKGAKKKQGVHKEKEVKTQVAFETGKALAVLAKEKKIKHAVFDRGGYAYHGRVKAAAEGARLGGLKF</sequence>
<dbReference type="GO" id="GO:0003735">
    <property type="term" value="F:structural constituent of ribosome"/>
    <property type="evidence" value="ECO:0007669"/>
    <property type="project" value="InterPro"/>
</dbReference>
<evidence type="ECO:0000313" key="8">
    <source>
        <dbReference type="EMBL" id="PIU99562.1"/>
    </source>
</evidence>
<comment type="subunit">
    <text evidence="7">Part of the 50S ribosomal subunit; part of the 5S rRNA/L5/L18/L25 subcomplex. Contacts the 5S and 23S rRNAs.</text>
</comment>
<dbReference type="InterPro" id="IPR057268">
    <property type="entry name" value="Ribosomal_L18"/>
</dbReference>
<evidence type="ECO:0000256" key="2">
    <source>
        <dbReference type="ARBA" id="ARBA00022730"/>
    </source>
</evidence>
<keyword evidence="5 7" id="KW-0687">Ribonucleoprotein</keyword>
<dbReference type="InterPro" id="IPR005484">
    <property type="entry name" value="Ribosomal_uL18_bac/plant/anim"/>
</dbReference>
<protein>
    <recommendedName>
        <fullName evidence="6 7">Large ribosomal subunit protein uL18</fullName>
    </recommendedName>
</protein>
<dbReference type="FunFam" id="3.30.420.100:FF:000001">
    <property type="entry name" value="50S ribosomal protein L18"/>
    <property type="match status" value="1"/>
</dbReference>
<dbReference type="Pfam" id="PF00861">
    <property type="entry name" value="Ribosomal_L18p"/>
    <property type="match status" value="1"/>
</dbReference>
<dbReference type="AlphaFoldDB" id="A0A2M7B8Y0"/>
<dbReference type="HAMAP" id="MF_01337_B">
    <property type="entry name" value="Ribosomal_uL18_B"/>
    <property type="match status" value="1"/>
</dbReference>
<dbReference type="PANTHER" id="PTHR12899">
    <property type="entry name" value="39S RIBOSOMAL PROTEIN L18, MITOCHONDRIAL"/>
    <property type="match status" value="1"/>
</dbReference>
<evidence type="ECO:0000313" key="9">
    <source>
        <dbReference type="Proteomes" id="UP000228561"/>
    </source>
</evidence>
<evidence type="ECO:0000256" key="3">
    <source>
        <dbReference type="ARBA" id="ARBA00022884"/>
    </source>
</evidence>
<proteinExistence type="inferred from homology"/>
<organism evidence="8 9">
    <name type="scientific">Candidatus Tagabacteria bacterium CG03_land_8_20_14_0_80_41_22</name>
    <dbReference type="NCBI Taxonomy" id="1975020"/>
    <lineage>
        <taxon>Bacteria</taxon>
        <taxon>Candidatus Tagaibacteriota</taxon>
    </lineage>
</organism>
<reference evidence="9" key="1">
    <citation type="submission" date="2017-09" db="EMBL/GenBank/DDBJ databases">
        <title>Depth-based differentiation of microbial function through sediment-hosted aquifers and enrichment of novel symbionts in the deep terrestrial subsurface.</title>
        <authorList>
            <person name="Probst A.J."/>
            <person name="Ladd B."/>
            <person name="Jarett J.K."/>
            <person name="Geller-Mcgrath D.E."/>
            <person name="Sieber C.M.K."/>
            <person name="Emerson J.B."/>
            <person name="Anantharaman K."/>
            <person name="Thomas B.C."/>
            <person name="Malmstrom R."/>
            <person name="Stieglmeier M."/>
            <person name="Klingl A."/>
            <person name="Woyke T."/>
            <person name="Ryan C.M."/>
            <person name="Banfield J.F."/>
        </authorList>
    </citation>
    <scope>NUCLEOTIDE SEQUENCE [LARGE SCALE GENOMIC DNA]</scope>
</reference>
<dbReference type="GO" id="GO:0006412">
    <property type="term" value="P:translation"/>
    <property type="evidence" value="ECO:0007669"/>
    <property type="project" value="UniProtKB-UniRule"/>
</dbReference>
<dbReference type="GO" id="GO:0008097">
    <property type="term" value="F:5S rRNA binding"/>
    <property type="evidence" value="ECO:0007669"/>
    <property type="project" value="TreeGrafter"/>
</dbReference>
<evidence type="ECO:0000256" key="1">
    <source>
        <dbReference type="ARBA" id="ARBA00007116"/>
    </source>
</evidence>
<evidence type="ECO:0000256" key="6">
    <source>
        <dbReference type="ARBA" id="ARBA00035197"/>
    </source>
</evidence>
<dbReference type="InterPro" id="IPR004389">
    <property type="entry name" value="Ribosomal_uL18_bac-type"/>
</dbReference>
<keyword evidence="4 7" id="KW-0689">Ribosomal protein</keyword>
<evidence type="ECO:0000256" key="5">
    <source>
        <dbReference type="ARBA" id="ARBA00023274"/>
    </source>
</evidence>
<dbReference type="GO" id="GO:0022625">
    <property type="term" value="C:cytosolic large ribosomal subunit"/>
    <property type="evidence" value="ECO:0007669"/>
    <property type="project" value="TreeGrafter"/>
</dbReference>
<evidence type="ECO:0000256" key="4">
    <source>
        <dbReference type="ARBA" id="ARBA00022980"/>
    </source>
</evidence>
<name>A0A2M7B8Y0_9BACT</name>
<dbReference type="Proteomes" id="UP000228561">
    <property type="component" value="Unassembled WGS sequence"/>
</dbReference>